<gene>
    <name evidence="1" type="ORF">TU35_004370</name>
</gene>
<accession>A0ACC6V091</accession>
<dbReference type="Proteomes" id="UP000033636">
    <property type="component" value="Unassembled WGS sequence"/>
</dbReference>
<proteinExistence type="predicted"/>
<organism evidence="1 2">
    <name type="scientific">Thermoproteus sp. AZ2</name>
    <dbReference type="NCBI Taxonomy" id="1609232"/>
    <lineage>
        <taxon>Archaea</taxon>
        <taxon>Thermoproteota</taxon>
        <taxon>Thermoprotei</taxon>
        <taxon>Thermoproteales</taxon>
        <taxon>Thermoproteaceae</taxon>
        <taxon>Thermoproteus</taxon>
    </lineage>
</organism>
<evidence type="ECO:0000313" key="2">
    <source>
        <dbReference type="Proteomes" id="UP000033636"/>
    </source>
</evidence>
<dbReference type="EMBL" id="JZWT02000009">
    <property type="protein sequence ID" value="MFB6490478.1"/>
    <property type="molecule type" value="Genomic_DNA"/>
</dbReference>
<name>A0ACC6V091_9CREN</name>
<reference evidence="1" key="1">
    <citation type="submission" date="2024-07" db="EMBL/GenBank/DDBJ databases">
        <title>Metagenome and Metagenome-Assembled Genomes of Archaea from a hot spring from the geothermal field of Los Azufres, Mexico.</title>
        <authorList>
            <person name="Marin-Paredes R."/>
            <person name="Martinez-Romero E."/>
            <person name="Servin-Garciduenas L.E."/>
        </authorList>
    </citation>
    <scope>NUCLEOTIDE SEQUENCE</scope>
</reference>
<protein>
    <submittedName>
        <fullName evidence="1">Phosphohydrolase</fullName>
    </submittedName>
</protein>
<comment type="caution">
    <text evidence="1">The sequence shown here is derived from an EMBL/GenBank/DDBJ whole genome shotgun (WGS) entry which is preliminary data.</text>
</comment>
<sequence>MQQKIQIFLAALLQVLYKVGVELIDRIIPKYDKVIKAWDILTSDDEVEAYLEMANIFAVKRLHYNDHGPVHSRIVAGSAMAIYQVLLARGFTPSVVRDGVGDVEDSLVVTLMGAYLHDIGNGVHRTLHPVYSALLADRLTMKILGKLYGLGKRAYMLKQEVMHAVFCHDEAYTCLTFEGAVAKVADGTDMAEGRARAPYEEGKNDIHALSALAIREVYVGPGEKRPLAIHVHMDDEAGIFQVDEVLGKKIATSGLAPHVEVKTFVRGAPWVTRTFETTWSLPNLA</sequence>
<evidence type="ECO:0000313" key="1">
    <source>
        <dbReference type="EMBL" id="MFB6490478.1"/>
    </source>
</evidence>